<name>A0A8H6YXK9_9AGAR</name>
<keyword evidence="3" id="KW-1185">Reference proteome</keyword>
<dbReference type="Proteomes" id="UP000623467">
    <property type="component" value="Unassembled WGS sequence"/>
</dbReference>
<proteinExistence type="predicted"/>
<accession>A0A8H6YXK9</accession>
<protein>
    <submittedName>
        <fullName evidence="2">Uncharacterized protein</fullName>
    </submittedName>
</protein>
<reference evidence="2" key="1">
    <citation type="submission" date="2020-05" db="EMBL/GenBank/DDBJ databases">
        <title>Mycena genomes resolve the evolution of fungal bioluminescence.</title>
        <authorList>
            <person name="Tsai I.J."/>
        </authorList>
    </citation>
    <scope>NUCLEOTIDE SEQUENCE</scope>
    <source>
        <strain evidence="2">160909Yilan</strain>
    </source>
</reference>
<evidence type="ECO:0000313" key="3">
    <source>
        <dbReference type="Proteomes" id="UP000623467"/>
    </source>
</evidence>
<sequence>MVATTRAPGFAEDTYRDPSNGFRELGPYLSLSSVVPSLEFDDSADVPAAAAIGPGATKYFAMWSAMLVTPQSHFILIFMITETPLLPSLLLPSEHDMLSESYEPFIDFLPVSHETGLETPVFSSSHSSSSSVSASPARSSHRQSRSSSPYSAPPKLPVANAVLAVARAKIPDFDSLQLKAKSIGKGNKSTPLASLGRCYSAMERILVQLGFDPQNPRSVKPLSFTLDGKTVEFTAEAVFDCCRWSSGTFNTKRKRYNLAKSIAHQDHDTTELHQIFLGIKFLWGENGPFTLLDIPLPSSEAEGSEKFTANLRQAHLDKLVSSTQHISDKNTALPT</sequence>
<feature type="region of interest" description="Disordered" evidence="1">
    <location>
        <begin position="120"/>
        <end position="153"/>
    </location>
</feature>
<dbReference type="EMBL" id="JACAZH010000006">
    <property type="protein sequence ID" value="KAF7366661.1"/>
    <property type="molecule type" value="Genomic_DNA"/>
</dbReference>
<evidence type="ECO:0000256" key="1">
    <source>
        <dbReference type="SAM" id="MobiDB-lite"/>
    </source>
</evidence>
<comment type="caution">
    <text evidence="2">The sequence shown here is derived from an EMBL/GenBank/DDBJ whole genome shotgun (WGS) entry which is preliminary data.</text>
</comment>
<organism evidence="2 3">
    <name type="scientific">Mycena sanguinolenta</name>
    <dbReference type="NCBI Taxonomy" id="230812"/>
    <lineage>
        <taxon>Eukaryota</taxon>
        <taxon>Fungi</taxon>
        <taxon>Dikarya</taxon>
        <taxon>Basidiomycota</taxon>
        <taxon>Agaricomycotina</taxon>
        <taxon>Agaricomycetes</taxon>
        <taxon>Agaricomycetidae</taxon>
        <taxon>Agaricales</taxon>
        <taxon>Marasmiineae</taxon>
        <taxon>Mycenaceae</taxon>
        <taxon>Mycena</taxon>
    </lineage>
</organism>
<evidence type="ECO:0000313" key="2">
    <source>
        <dbReference type="EMBL" id="KAF7366661.1"/>
    </source>
</evidence>
<feature type="compositionally biased region" description="Low complexity" evidence="1">
    <location>
        <begin position="120"/>
        <end position="138"/>
    </location>
</feature>
<gene>
    <name evidence="2" type="ORF">MSAN_00924000</name>
</gene>
<dbReference type="AlphaFoldDB" id="A0A8H6YXK9"/>
<dbReference type="OrthoDB" id="2983022at2759"/>